<evidence type="ECO:0000313" key="3">
    <source>
        <dbReference type="Proteomes" id="UP001152087"/>
    </source>
</evidence>
<dbReference type="AlphaFoldDB" id="A0A9W8UV51"/>
<accession>A0A9W8UV51</accession>
<evidence type="ECO:0000313" key="2">
    <source>
        <dbReference type="EMBL" id="KAJ4181300.1"/>
    </source>
</evidence>
<dbReference type="EMBL" id="JAOQAV010000041">
    <property type="protein sequence ID" value="KAJ4181300.1"/>
    <property type="molecule type" value="Genomic_DNA"/>
</dbReference>
<dbReference type="Proteomes" id="UP001152087">
    <property type="component" value="Unassembled WGS sequence"/>
</dbReference>
<feature type="compositionally biased region" description="Basic and acidic residues" evidence="1">
    <location>
        <begin position="46"/>
        <end position="56"/>
    </location>
</feature>
<sequence>MARRRPREFEILDVTSEVIRDYNAPSSLLELEDDDADASPMGNEICRPDKVNDTSA</sequence>
<protein>
    <submittedName>
        <fullName evidence="2">Uncharacterized protein</fullName>
    </submittedName>
</protein>
<feature type="region of interest" description="Disordered" evidence="1">
    <location>
        <begin position="32"/>
        <end position="56"/>
    </location>
</feature>
<evidence type="ECO:0000256" key="1">
    <source>
        <dbReference type="SAM" id="MobiDB-lite"/>
    </source>
</evidence>
<name>A0A9W8UV51_9HYPO</name>
<gene>
    <name evidence="2" type="ORF">NW755_011085</name>
</gene>
<proteinExistence type="predicted"/>
<keyword evidence="3" id="KW-1185">Reference proteome</keyword>
<comment type="caution">
    <text evidence="2">The sequence shown here is derived from an EMBL/GenBank/DDBJ whole genome shotgun (WGS) entry which is preliminary data.</text>
</comment>
<reference evidence="2" key="1">
    <citation type="submission" date="2022-09" db="EMBL/GenBank/DDBJ databases">
        <title>Fusarium specimens isolated from Avocado Roots.</title>
        <authorList>
            <person name="Stajich J."/>
            <person name="Roper C."/>
            <person name="Heimlech-Rivalta G."/>
        </authorList>
    </citation>
    <scope>NUCLEOTIDE SEQUENCE</scope>
    <source>
        <strain evidence="2">A02</strain>
    </source>
</reference>
<organism evidence="2 3">
    <name type="scientific">Fusarium falciforme</name>
    <dbReference type="NCBI Taxonomy" id="195108"/>
    <lineage>
        <taxon>Eukaryota</taxon>
        <taxon>Fungi</taxon>
        <taxon>Dikarya</taxon>
        <taxon>Ascomycota</taxon>
        <taxon>Pezizomycotina</taxon>
        <taxon>Sordariomycetes</taxon>
        <taxon>Hypocreomycetidae</taxon>
        <taxon>Hypocreales</taxon>
        <taxon>Nectriaceae</taxon>
        <taxon>Fusarium</taxon>
        <taxon>Fusarium solani species complex</taxon>
    </lineage>
</organism>